<comment type="caution">
    <text evidence="1">The sequence shown here is derived from an EMBL/GenBank/DDBJ whole genome shotgun (WGS) entry which is preliminary data.</text>
</comment>
<accession>A0ACC3A9G0</accession>
<keyword evidence="1" id="KW-0328">Glycosyltransferase</keyword>
<evidence type="ECO:0000313" key="2">
    <source>
        <dbReference type="Proteomes" id="UP001172386"/>
    </source>
</evidence>
<sequence>MSSPSTPHKPRKKKRQLVRSNTLSDIATLEPGSNSIKPEFNLVAFLLPARGTVSQWILIPLILIFAALFRWSIGVWDYSGFNTPPMHGDYEAQRHWMEITQHLPTSMWYFYDLPYWGLDYPPLTAYHSWICGKIGTLINPDWFALYSSRGHESPSLKVFMRATVLVSEYLVYVPALIIFIRHYSRNQQTGSTARNIALVAILMQPSNMLIDNGHFQFNTVMLGFVVASLSSIYAGRPLWACIFFVAALGFKQMALYYAPAIFAYLLGSCLTPEVRPGRLIAIAIITVIAFAALFAPLIAGTLYDLRRGFDLPYRPPPPFIAERKVSLDPSTPTGAILLQISQSIHRIFPFARGLFEDKVANFWCTVHTFYKLHNLQDLIPLPRLSMFATLIAILPTMSVIFAVPRPSLLPYAFASTAYAFYLFSFQVHEKSILLPLLPFTLLLGSRKGLSKEYRAWIGFANAVAVWTMYPLLRRDGLRTPYVVVSLLWIWLLGLPPLSVSCYHDPELPNVPGRPLAPDELRTVTKITHWWFYILMGFWHLLFAFAEPPANKPDLWIVVNACIGFVGIGICWGWCQWKLWLESGILDDYLAQSAKYLDSLLASEEEAKDETAKDTVTVTPVSEKKTEKGRGKGGKKK</sequence>
<dbReference type="EC" id="2.4.1.267" evidence="1"/>
<gene>
    <name evidence="1" type="primary">ALG6</name>
    <name evidence="1" type="ORF">H2198_004075</name>
</gene>
<evidence type="ECO:0000313" key="1">
    <source>
        <dbReference type="EMBL" id="KAJ9657768.1"/>
    </source>
</evidence>
<dbReference type="EMBL" id="JAPDRQ010000059">
    <property type="protein sequence ID" value="KAJ9657768.1"/>
    <property type="molecule type" value="Genomic_DNA"/>
</dbReference>
<protein>
    <submittedName>
        <fullName evidence="1">Glucosyltransferase-like protein</fullName>
        <ecNumber evidence="1">2.4.1.267</ecNumber>
    </submittedName>
</protein>
<organism evidence="1 2">
    <name type="scientific">Neophaeococcomyces mojaviensis</name>
    <dbReference type="NCBI Taxonomy" id="3383035"/>
    <lineage>
        <taxon>Eukaryota</taxon>
        <taxon>Fungi</taxon>
        <taxon>Dikarya</taxon>
        <taxon>Ascomycota</taxon>
        <taxon>Pezizomycotina</taxon>
        <taxon>Eurotiomycetes</taxon>
        <taxon>Chaetothyriomycetidae</taxon>
        <taxon>Chaetothyriales</taxon>
        <taxon>Chaetothyriales incertae sedis</taxon>
        <taxon>Neophaeococcomyces</taxon>
    </lineage>
</organism>
<reference evidence="1" key="1">
    <citation type="submission" date="2022-10" db="EMBL/GenBank/DDBJ databases">
        <title>Culturing micro-colonial fungi from biological soil crusts in the Mojave desert and describing Neophaeococcomyces mojavensis, and introducing the new genera and species Taxawa tesnikishii.</title>
        <authorList>
            <person name="Kurbessoian T."/>
            <person name="Stajich J.E."/>
        </authorList>
    </citation>
    <scope>NUCLEOTIDE SEQUENCE</scope>
    <source>
        <strain evidence="1">JES_112</strain>
    </source>
</reference>
<proteinExistence type="predicted"/>
<keyword evidence="2" id="KW-1185">Reference proteome</keyword>
<dbReference type="Proteomes" id="UP001172386">
    <property type="component" value="Unassembled WGS sequence"/>
</dbReference>
<name>A0ACC3A9G0_9EURO</name>
<keyword evidence="1" id="KW-0808">Transferase</keyword>